<dbReference type="PANTHER" id="PTHR48106">
    <property type="entry name" value="QUINONE OXIDOREDUCTASE PIG3-RELATED"/>
    <property type="match status" value="1"/>
</dbReference>
<keyword evidence="1" id="KW-0521">NADP</keyword>
<dbReference type="NCBIfam" id="TIGR02824">
    <property type="entry name" value="quinone_pig3"/>
    <property type="match status" value="1"/>
</dbReference>
<dbReference type="InterPro" id="IPR013149">
    <property type="entry name" value="ADH-like_C"/>
</dbReference>
<reference evidence="4 5" key="1">
    <citation type="journal article" date="2010" name="Stand. Genomic Sci.">
        <title>Complete genome sequence of Thermaerobacter marianensis type strain (7p75a).</title>
        <authorList>
            <person name="Han C."/>
            <person name="Gu W."/>
            <person name="Zhang X."/>
            <person name="Lapidus A."/>
            <person name="Nolan M."/>
            <person name="Copeland A."/>
            <person name="Lucas S."/>
            <person name="Del Rio T.G."/>
            <person name="Tice H."/>
            <person name="Cheng J.F."/>
            <person name="Tapia R."/>
            <person name="Goodwin L."/>
            <person name="Pitluck S."/>
            <person name="Pagani I."/>
            <person name="Ivanova N."/>
            <person name="Mavromatis K."/>
            <person name="Mikhailova N."/>
            <person name="Pati A."/>
            <person name="Chen A."/>
            <person name="Palaniappan K."/>
            <person name="Land M."/>
            <person name="Hauser L."/>
            <person name="Chang Y.J."/>
            <person name="Jeffries C.D."/>
            <person name="Schneider S."/>
            <person name="Rohde M."/>
            <person name="Goker M."/>
            <person name="Pukall R."/>
            <person name="Woyke T."/>
            <person name="Bristow J."/>
            <person name="Eisen J.A."/>
            <person name="Markowitz V."/>
            <person name="Hugenholtz P."/>
            <person name="Kyrpides N.C."/>
            <person name="Klenk H.P."/>
            <person name="Detter J.C."/>
        </authorList>
    </citation>
    <scope>NUCLEOTIDE SEQUENCE [LARGE SCALE GENOMIC DNA]</scope>
    <source>
        <strain evidence="5">ATCC 700841 / DSM 12885 / JCM 10246 / 7p75a</strain>
    </source>
</reference>
<evidence type="ECO:0000313" key="5">
    <source>
        <dbReference type="Proteomes" id="UP000008915"/>
    </source>
</evidence>
<dbReference type="STRING" id="644966.Tmar_1461"/>
<dbReference type="EMBL" id="CP002344">
    <property type="protein sequence ID" value="ADU51574.1"/>
    <property type="molecule type" value="Genomic_DNA"/>
</dbReference>
<reference evidence="5" key="2">
    <citation type="journal article" date="2010" name="Stand. Genomic Sci.">
        <title>Complete genome sequence of Thermaerobacter marianensis type strain (7p75aT).</title>
        <authorList>
            <person name="Han C."/>
            <person name="Gu W."/>
            <person name="Zhang X."/>
            <person name="Lapidus A."/>
            <person name="Nolan M."/>
            <person name="Copeland A."/>
            <person name="Lucas S."/>
            <person name="Glavina Del Rio T."/>
            <person name="Tice H."/>
            <person name="Cheng J."/>
            <person name="Tapia R."/>
            <person name="Goodwin L."/>
            <person name="Pitluck S."/>
            <person name="Pagani I."/>
            <person name="Ivanova N."/>
            <person name="Mavromatis K."/>
            <person name="Mikhailova N."/>
            <person name="Pati A."/>
            <person name="Chen A."/>
            <person name="Palaniappan K."/>
            <person name="Land M."/>
            <person name="Hauser L."/>
            <person name="Chang Y."/>
            <person name="Jeffries C."/>
            <person name="Schneider S."/>
            <person name="Rohde M."/>
            <person name="Goker M."/>
            <person name="Pukall R."/>
            <person name="Woyke T."/>
            <person name="Bristow J."/>
            <person name="Eisen J."/>
            <person name="Markowitz V."/>
            <person name="Hugenholtz P."/>
            <person name="Kyrpides N."/>
            <person name="Klenk H."/>
            <person name="Detter J."/>
        </authorList>
    </citation>
    <scope>NUCLEOTIDE SEQUENCE [LARGE SCALE GENOMIC DNA]</scope>
    <source>
        <strain evidence="5">ATCC 700841 / DSM 12885 / JCM 10246 / 7p75a</strain>
    </source>
</reference>
<dbReference type="AlphaFoldDB" id="E6SGC2"/>
<dbReference type="SUPFAM" id="SSF50129">
    <property type="entry name" value="GroES-like"/>
    <property type="match status" value="1"/>
</dbReference>
<proteinExistence type="predicted"/>
<dbReference type="PANTHER" id="PTHR48106:SF18">
    <property type="entry name" value="QUINONE OXIDOREDUCTASE PIG3"/>
    <property type="match status" value="1"/>
</dbReference>
<dbReference type="KEGG" id="tmr:Tmar_1461"/>
<evidence type="ECO:0000256" key="1">
    <source>
        <dbReference type="ARBA" id="ARBA00022857"/>
    </source>
</evidence>
<organism evidence="4 5">
    <name type="scientific">Thermaerobacter marianensis (strain ATCC 700841 / DSM 12885 / JCM 10246 / 7p75a)</name>
    <dbReference type="NCBI Taxonomy" id="644966"/>
    <lineage>
        <taxon>Bacteria</taxon>
        <taxon>Bacillati</taxon>
        <taxon>Bacillota</taxon>
        <taxon>Clostridia</taxon>
        <taxon>Eubacteriales</taxon>
        <taxon>Clostridiales Family XVII. Incertae Sedis</taxon>
        <taxon>Thermaerobacter</taxon>
    </lineage>
</organism>
<gene>
    <name evidence="4" type="ordered locus">Tmar_1461</name>
</gene>
<evidence type="ECO:0000313" key="4">
    <source>
        <dbReference type="EMBL" id="ADU51574.1"/>
    </source>
</evidence>
<protein>
    <submittedName>
        <fullName evidence="4">NAD(P)H quinone oxidoreductase, PIG3 family</fullName>
    </submittedName>
</protein>
<dbReference type="InterPro" id="IPR014189">
    <property type="entry name" value="Quinone_OxRdtase_PIG3"/>
</dbReference>
<dbReference type="SMART" id="SM00829">
    <property type="entry name" value="PKS_ER"/>
    <property type="match status" value="1"/>
</dbReference>
<dbReference type="InterPro" id="IPR036291">
    <property type="entry name" value="NAD(P)-bd_dom_sf"/>
</dbReference>
<dbReference type="Gene3D" id="3.40.50.720">
    <property type="entry name" value="NAD(P)-binding Rossmann-like Domain"/>
    <property type="match status" value="1"/>
</dbReference>
<evidence type="ECO:0000259" key="3">
    <source>
        <dbReference type="SMART" id="SM00829"/>
    </source>
</evidence>
<dbReference type="GO" id="GO:0070402">
    <property type="term" value="F:NADPH binding"/>
    <property type="evidence" value="ECO:0007669"/>
    <property type="project" value="TreeGrafter"/>
</dbReference>
<dbReference type="InterPro" id="IPR011032">
    <property type="entry name" value="GroES-like_sf"/>
</dbReference>
<evidence type="ECO:0000256" key="2">
    <source>
        <dbReference type="ARBA" id="ARBA00023002"/>
    </source>
</evidence>
<accession>E6SGC2</accession>
<sequence>MKAVLVRQPGGAENLVLGEFPTPEPGPGELRIRVRATALNRADILQRRGLYPPPPGSSPLLGLEAAGEVDALGEGCQGWRVGDRVFALLPGGGYAQYVTVPAAMALPIPPNLSFEEAAAIPEAFFTAYQALFWIGRLQPGEWVLIHAGASGVGTAAIQLARDAGAHVAVTAGTEPKLETCRQLGAEVAVNYKQGPFARAIREAVGDRGVDLVLDFVGAPYWDQNLECLATDGRLVLIATMGGGVVDRFDLRQLMAKRLQVTGTTLRSRSPEYKAQLTREFAARVLPKLASGRIRPVIDRVFPWDRVQDAHRYMERNLNTGKIVLRVD</sequence>
<dbReference type="OrthoDB" id="9792162at2"/>
<keyword evidence="2" id="KW-0560">Oxidoreductase</keyword>
<dbReference type="Pfam" id="PF00107">
    <property type="entry name" value="ADH_zinc_N"/>
    <property type="match status" value="1"/>
</dbReference>
<dbReference type="SUPFAM" id="SSF51735">
    <property type="entry name" value="NAD(P)-binding Rossmann-fold domains"/>
    <property type="match status" value="1"/>
</dbReference>
<dbReference type="CDD" id="cd05276">
    <property type="entry name" value="p53_inducible_oxidoreductase"/>
    <property type="match status" value="1"/>
</dbReference>
<dbReference type="HOGENOM" id="CLU_026673_3_4_9"/>
<dbReference type="Gene3D" id="3.90.180.10">
    <property type="entry name" value="Medium-chain alcohol dehydrogenases, catalytic domain"/>
    <property type="match status" value="1"/>
</dbReference>
<dbReference type="Proteomes" id="UP000008915">
    <property type="component" value="Chromosome"/>
</dbReference>
<name>E6SGC2_THEM7</name>
<dbReference type="GO" id="GO:0016651">
    <property type="term" value="F:oxidoreductase activity, acting on NAD(P)H"/>
    <property type="evidence" value="ECO:0007669"/>
    <property type="project" value="TreeGrafter"/>
</dbReference>
<dbReference type="eggNOG" id="COG0604">
    <property type="taxonomic scope" value="Bacteria"/>
</dbReference>
<dbReference type="RefSeq" id="WP_013495878.1">
    <property type="nucleotide sequence ID" value="NC_014831.1"/>
</dbReference>
<feature type="domain" description="Enoyl reductase (ER)" evidence="3">
    <location>
        <begin position="10"/>
        <end position="324"/>
    </location>
</feature>
<dbReference type="InterPro" id="IPR013154">
    <property type="entry name" value="ADH-like_N"/>
</dbReference>
<dbReference type="Pfam" id="PF08240">
    <property type="entry name" value="ADH_N"/>
    <property type="match status" value="1"/>
</dbReference>
<dbReference type="InterPro" id="IPR020843">
    <property type="entry name" value="ER"/>
</dbReference>
<keyword evidence="5" id="KW-1185">Reference proteome</keyword>